<dbReference type="AlphaFoldDB" id="A0A370L3Q4"/>
<feature type="chain" id="PRO_5030068342" evidence="1">
    <location>
        <begin position="23"/>
        <end position="128"/>
    </location>
</feature>
<protein>
    <submittedName>
        <fullName evidence="2">Uncharacterized protein</fullName>
    </submittedName>
</protein>
<comment type="caution">
    <text evidence="2">The sequence shown here is derived from an EMBL/GenBank/DDBJ whole genome shotgun (WGS) entry which is preliminary data.</text>
</comment>
<evidence type="ECO:0000256" key="1">
    <source>
        <dbReference type="SAM" id="SignalP"/>
    </source>
</evidence>
<keyword evidence="3" id="KW-1185">Reference proteome</keyword>
<gene>
    <name evidence="2" type="ORF">DWE98_17210</name>
</gene>
<dbReference type="RefSeq" id="WP_114830520.1">
    <property type="nucleotide sequence ID" value="NZ_QQTO01000012.1"/>
</dbReference>
<keyword evidence="1" id="KW-0732">Signal</keyword>
<dbReference type="Proteomes" id="UP000255207">
    <property type="component" value="Unassembled WGS sequence"/>
</dbReference>
<dbReference type="OrthoDB" id="7679074at2"/>
<dbReference type="EMBL" id="QQTP01000009">
    <property type="protein sequence ID" value="RDJ22909.1"/>
    <property type="molecule type" value="Genomic_DNA"/>
</dbReference>
<proteinExistence type="predicted"/>
<accession>A0A370L3Q4</accession>
<organism evidence="2 3">
    <name type="scientific">Bosea caraganae</name>
    <dbReference type="NCBI Taxonomy" id="2763117"/>
    <lineage>
        <taxon>Bacteria</taxon>
        <taxon>Pseudomonadati</taxon>
        <taxon>Pseudomonadota</taxon>
        <taxon>Alphaproteobacteria</taxon>
        <taxon>Hyphomicrobiales</taxon>
        <taxon>Boseaceae</taxon>
        <taxon>Bosea</taxon>
    </lineage>
</organism>
<evidence type="ECO:0000313" key="3">
    <source>
        <dbReference type="Proteomes" id="UP000255207"/>
    </source>
</evidence>
<name>A0A370L3Q4_9HYPH</name>
<feature type="signal peptide" evidence="1">
    <location>
        <begin position="1"/>
        <end position="22"/>
    </location>
</feature>
<sequence length="128" mass="13837">MPSTRLGLAAALLLAASAPASALDRTVKSGAEQMIGIHGTISNQTCESGGGLPTLTERPAHGSVEFRSQMFRVTNTSSQCHGRPYRGYGIYYRSHPGFRGIDRAVISTFVFNGRTDVRTDHTVNIRVQ</sequence>
<evidence type="ECO:0000313" key="2">
    <source>
        <dbReference type="EMBL" id="RDJ22909.1"/>
    </source>
</evidence>
<reference evidence="3" key="1">
    <citation type="submission" date="2018-07" db="EMBL/GenBank/DDBJ databases">
        <authorList>
            <person name="Safronova V.I."/>
            <person name="Chirak E.R."/>
            <person name="Sazanova A.L."/>
        </authorList>
    </citation>
    <scope>NUCLEOTIDE SEQUENCE [LARGE SCALE GENOMIC DNA]</scope>
    <source>
        <strain evidence="3">RCAM04685</strain>
    </source>
</reference>